<dbReference type="EC" id="3.2.1.4" evidence="9"/>
<keyword evidence="11" id="KW-1185">Reference proteome</keyword>
<dbReference type="Pfam" id="PF00759">
    <property type="entry name" value="Glyco_hydro_9"/>
    <property type="match status" value="1"/>
</dbReference>
<accession>A0ABM1NE60</accession>
<name>A0ABM1NE60_NICVS</name>
<evidence type="ECO:0000313" key="11">
    <source>
        <dbReference type="Proteomes" id="UP000695000"/>
    </source>
</evidence>
<comment type="similarity">
    <text evidence="2 8 9">Belongs to the glycosyl hydrolase 9 (cellulase E) family.</text>
</comment>
<evidence type="ECO:0000256" key="9">
    <source>
        <dbReference type="RuleBase" id="RU361166"/>
    </source>
</evidence>
<dbReference type="Proteomes" id="UP000695000">
    <property type="component" value="Unplaced"/>
</dbReference>
<keyword evidence="5 8" id="KW-0119">Carbohydrate metabolism</keyword>
<dbReference type="SUPFAM" id="SSF48208">
    <property type="entry name" value="Six-hairpin glycosidases"/>
    <property type="match status" value="1"/>
</dbReference>
<keyword evidence="4 9" id="KW-0136">Cellulose degradation</keyword>
<protein>
    <recommendedName>
        <fullName evidence="9">Endoglucanase</fullName>
        <ecNumber evidence="9">3.2.1.4</ecNumber>
    </recommendedName>
</protein>
<evidence type="ECO:0000256" key="6">
    <source>
        <dbReference type="ARBA" id="ARBA00023295"/>
    </source>
</evidence>
<evidence type="ECO:0000259" key="10">
    <source>
        <dbReference type="Pfam" id="PF00759"/>
    </source>
</evidence>
<evidence type="ECO:0000256" key="7">
    <source>
        <dbReference type="ARBA" id="ARBA00023326"/>
    </source>
</evidence>
<dbReference type="PROSITE" id="PS00698">
    <property type="entry name" value="GH9_3"/>
    <property type="match status" value="1"/>
</dbReference>
<dbReference type="GeneID" id="108568496"/>
<dbReference type="InterPro" id="IPR001701">
    <property type="entry name" value="Glyco_hydro_9"/>
</dbReference>
<evidence type="ECO:0000256" key="5">
    <source>
        <dbReference type="ARBA" id="ARBA00023277"/>
    </source>
</evidence>
<evidence type="ECO:0000313" key="12">
    <source>
        <dbReference type="RefSeq" id="XP_017785110.1"/>
    </source>
</evidence>
<reference evidence="12" key="1">
    <citation type="submission" date="2025-08" db="UniProtKB">
        <authorList>
            <consortium name="RefSeq"/>
        </authorList>
    </citation>
    <scope>IDENTIFICATION</scope>
    <source>
        <tissue evidence="12">Whole Larva</tissue>
    </source>
</reference>
<feature type="chain" id="PRO_5045011067" description="Endoglucanase" evidence="9">
    <location>
        <begin position="19"/>
        <end position="456"/>
    </location>
</feature>
<evidence type="ECO:0000256" key="2">
    <source>
        <dbReference type="ARBA" id="ARBA00007072"/>
    </source>
</evidence>
<evidence type="ECO:0000256" key="1">
    <source>
        <dbReference type="ARBA" id="ARBA00000966"/>
    </source>
</evidence>
<evidence type="ECO:0000256" key="3">
    <source>
        <dbReference type="ARBA" id="ARBA00022801"/>
    </source>
</evidence>
<feature type="active site" evidence="8">
    <location>
        <position position="425"/>
    </location>
</feature>
<feature type="active site" evidence="8">
    <location>
        <position position="434"/>
    </location>
</feature>
<evidence type="ECO:0000256" key="8">
    <source>
        <dbReference type="PROSITE-ProRule" id="PRU10060"/>
    </source>
</evidence>
<sequence length="456" mass="51611">MLIPKILIPIILSARISSQPVTAGYNYKEALKLSLLFYEAQRSGILPESNRISWRSDSALNDQGIKGEDLTGGYYDAADFVKFGFTIAYSMTILAWGLVSYEETYRRIGQHNATAEAIKWGTDYIIKCHTAPFEFYAQVGDFPSDHKFWGRPEELNMTRPAHKIDKDQPGSDVAAEAAAALASASIVFQKIDPDYSHELIRHSTELFDFAYEYRGLFLDTFPGSKHYHENDDYYDELAWAAIWLYKATRLSKYAEIAKTLYTEHNLNQKPKTFFYNSKYAGIQVLLSQEFKNQEYVQAIKEFCDFAVDGMDKTPKGLIYINKLGTLAHAASISYVCLQASNFDKPEDKYVNLAKDQAAYILGSTGFSYLVGYGDSYPKQPHHAASSCKDLPAVCNWDDFRSTKPNPQILYGALVSGPSQIDHYEDVREEYLYNEVTIDYNAGLHSLLAGLMQHFNS</sequence>
<comment type="catalytic activity">
    <reaction evidence="1 9">
        <text>Endohydrolysis of (1-&gt;4)-beta-D-glucosidic linkages in cellulose, lichenin and cereal beta-D-glucans.</text>
        <dbReference type="EC" id="3.2.1.4"/>
    </reaction>
</comment>
<keyword evidence="9" id="KW-0732">Signal</keyword>
<keyword evidence="7 8" id="KW-0624">Polysaccharide degradation</keyword>
<evidence type="ECO:0000256" key="4">
    <source>
        <dbReference type="ARBA" id="ARBA00023001"/>
    </source>
</evidence>
<feature type="domain" description="Glycoside hydrolase family 9" evidence="10">
    <location>
        <begin position="27"/>
        <end position="446"/>
    </location>
</feature>
<dbReference type="RefSeq" id="XP_017785110.1">
    <property type="nucleotide sequence ID" value="XM_017929621.1"/>
</dbReference>
<organism evidence="11 12">
    <name type="scientific">Nicrophorus vespilloides</name>
    <name type="common">Boreal carrion beetle</name>
    <dbReference type="NCBI Taxonomy" id="110193"/>
    <lineage>
        <taxon>Eukaryota</taxon>
        <taxon>Metazoa</taxon>
        <taxon>Ecdysozoa</taxon>
        <taxon>Arthropoda</taxon>
        <taxon>Hexapoda</taxon>
        <taxon>Insecta</taxon>
        <taxon>Pterygota</taxon>
        <taxon>Neoptera</taxon>
        <taxon>Endopterygota</taxon>
        <taxon>Coleoptera</taxon>
        <taxon>Polyphaga</taxon>
        <taxon>Staphyliniformia</taxon>
        <taxon>Silphidae</taxon>
        <taxon>Nicrophorinae</taxon>
        <taxon>Nicrophorus</taxon>
    </lineage>
</organism>
<dbReference type="PANTHER" id="PTHR22298">
    <property type="entry name" value="ENDO-1,4-BETA-GLUCANASE"/>
    <property type="match status" value="1"/>
</dbReference>
<keyword evidence="3 8" id="KW-0378">Hydrolase</keyword>
<dbReference type="InterPro" id="IPR033126">
    <property type="entry name" value="Glyco_hydro_9_Asp/Glu_AS"/>
</dbReference>
<proteinExistence type="inferred from homology"/>
<keyword evidence="6 8" id="KW-0326">Glycosidase</keyword>
<feature type="signal peptide" evidence="9">
    <location>
        <begin position="1"/>
        <end position="18"/>
    </location>
</feature>
<dbReference type="InterPro" id="IPR008928">
    <property type="entry name" value="6-hairpin_glycosidase_sf"/>
</dbReference>
<dbReference type="InterPro" id="IPR012341">
    <property type="entry name" value="6hp_glycosidase-like_sf"/>
</dbReference>
<gene>
    <name evidence="12" type="primary">LOC108568496</name>
</gene>
<dbReference type="Gene3D" id="1.50.10.10">
    <property type="match status" value="1"/>
</dbReference>